<evidence type="ECO:0000256" key="1">
    <source>
        <dbReference type="SAM" id="MobiDB-lite"/>
    </source>
</evidence>
<sequence>MFGVNDLDGDEVVVDISAGKKEEQSEKVARKEVSNVDPVTPTGEVVTTADVKVVTVVSTRPKEKGIIMQETSKTPSLKPIVSSQKPSQPKDKGKAKMVKPKRPLKRKEQIMIDEQIARDIEAQIQDDLEEEQRIAKQKEEKANIAMIAEWDNT</sequence>
<dbReference type="EMBL" id="BKCJ010009811">
    <property type="protein sequence ID" value="GEU88728.1"/>
    <property type="molecule type" value="Genomic_DNA"/>
</dbReference>
<comment type="caution">
    <text evidence="2">The sequence shown here is derived from an EMBL/GenBank/DDBJ whole genome shotgun (WGS) entry which is preliminary data.</text>
</comment>
<feature type="compositionally biased region" description="Basic residues" evidence="1">
    <location>
        <begin position="95"/>
        <end position="105"/>
    </location>
</feature>
<feature type="compositionally biased region" description="Polar residues" evidence="1">
    <location>
        <begin position="69"/>
        <end position="87"/>
    </location>
</feature>
<feature type="region of interest" description="Disordered" evidence="1">
    <location>
        <begin position="17"/>
        <end position="41"/>
    </location>
</feature>
<protein>
    <submittedName>
        <fullName evidence="2">Uncharacterized protein</fullName>
    </submittedName>
</protein>
<accession>A0A6L2NQX1</accession>
<name>A0A6L2NQX1_TANCI</name>
<organism evidence="2">
    <name type="scientific">Tanacetum cinerariifolium</name>
    <name type="common">Dalmatian daisy</name>
    <name type="synonym">Chrysanthemum cinerariifolium</name>
    <dbReference type="NCBI Taxonomy" id="118510"/>
    <lineage>
        <taxon>Eukaryota</taxon>
        <taxon>Viridiplantae</taxon>
        <taxon>Streptophyta</taxon>
        <taxon>Embryophyta</taxon>
        <taxon>Tracheophyta</taxon>
        <taxon>Spermatophyta</taxon>
        <taxon>Magnoliopsida</taxon>
        <taxon>eudicotyledons</taxon>
        <taxon>Gunneridae</taxon>
        <taxon>Pentapetalae</taxon>
        <taxon>asterids</taxon>
        <taxon>campanulids</taxon>
        <taxon>Asterales</taxon>
        <taxon>Asteraceae</taxon>
        <taxon>Asteroideae</taxon>
        <taxon>Anthemideae</taxon>
        <taxon>Anthemidinae</taxon>
        <taxon>Tanacetum</taxon>
    </lineage>
</organism>
<proteinExistence type="predicted"/>
<feature type="compositionally biased region" description="Basic and acidic residues" evidence="1">
    <location>
        <begin position="18"/>
        <end position="34"/>
    </location>
</feature>
<dbReference type="AlphaFoldDB" id="A0A6L2NQX1"/>
<feature type="region of interest" description="Disordered" evidence="1">
    <location>
        <begin position="65"/>
        <end position="106"/>
    </location>
</feature>
<evidence type="ECO:0000313" key="2">
    <source>
        <dbReference type="EMBL" id="GEU88728.1"/>
    </source>
</evidence>
<reference evidence="2" key="1">
    <citation type="journal article" date="2019" name="Sci. Rep.">
        <title>Draft genome of Tanacetum cinerariifolium, the natural source of mosquito coil.</title>
        <authorList>
            <person name="Yamashiro T."/>
            <person name="Shiraishi A."/>
            <person name="Satake H."/>
            <person name="Nakayama K."/>
        </authorList>
    </citation>
    <scope>NUCLEOTIDE SEQUENCE</scope>
</reference>
<gene>
    <name evidence="2" type="ORF">Tci_060706</name>
</gene>